<dbReference type="EMBL" id="JAVYJV010000010">
    <property type="protein sequence ID" value="KAK4360210.1"/>
    <property type="molecule type" value="Genomic_DNA"/>
</dbReference>
<dbReference type="InterPro" id="IPR011009">
    <property type="entry name" value="Kinase-like_dom_sf"/>
</dbReference>
<sequence>MAGAIPETPYLDSDYLRDERSTEKSYVYSLGLVLFEMLCGNEALDQWLDQGQVSQAQWIKTYFMTVIFRWIHPCLVGRISPDCFELLVKTAINCLHDEGNKHPSMSDIITSLKEALKLQEAAKIT</sequence>
<reference evidence="1" key="1">
    <citation type="submission" date="2023-12" db="EMBL/GenBank/DDBJ databases">
        <title>Genome assembly of Anisodus tanguticus.</title>
        <authorList>
            <person name="Wang Y.-J."/>
        </authorList>
    </citation>
    <scope>NUCLEOTIDE SEQUENCE</scope>
    <source>
        <strain evidence="1">KB-2021</strain>
        <tissue evidence="1">Leaf</tissue>
    </source>
</reference>
<dbReference type="GO" id="GO:0005886">
    <property type="term" value="C:plasma membrane"/>
    <property type="evidence" value="ECO:0007669"/>
    <property type="project" value="TreeGrafter"/>
</dbReference>
<comment type="caution">
    <text evidence="1">The sequence shown here is derived from an EMBL/GenBank/DDBJ whole genome shotgun (WGS) entry which is preliminary data.</text>
</comment>
<keyword evidence="2" id="KW-1185">Reference proteome</keyword>
<dbReference type="GO" id="GO:0004714">
    <property type="term" value="F:transmembrane receptor protein tyrosine kinase activity"/>
    <property type="evidence" value="ECO:0007669"/>
    <property type="project" value="InterPro"/>
</dbReference>
<organism evidence="1 2">
    <name type="scientific">Anisodus tanguticus</name>
    <dbReference type="NCBI Taxonomy" id="243964"/>
    <lineage>
        <taxon>Eukaryota</taxon>
        <taxon>Viridiplantae</taxon>
        <taxon>Streptophyta</taxon>
        <taxon>Embryophyta</taxon>
        <taxon>Tracheophyta</taxon>
        <taxon>Spermatophyta</taxon>
        <taxon>Magnoliopsida</taxon>
        <taxon>eudicotyledons</taxon>
        <taxon>Gunneridae</taxon>
        <taxon>Pentapetalae</taxon>
        <taxon>asterids</taxon>
        <taxon>lamiids</taxon>
        <taxon>Solanales</taxon>
        <taxon>Solanaceae</taxon>
        <taxon>Solanoideae</taxon>
        <taxon>Hyoscyameae</taxon>
        <taxon>Anisodus</taxon>
    </lineage>
</organism>
<dbReference type="GO" id="GO:0009506">
    <property type="term" value="C:plasmodesma"/>
    <property type="evidence" value="ECO:0007669"/>
    <property type="project" value="TreeGrafter"/>
</dbReference>
<evidence type="ECO:0000313" key="2">
    <source>
        <dbReference type="Proteomes" id="UP001291623"/>
    </source>
</evidence>
<name>A0AAE1RYW4_9SOLA</name>
<dbReference type="PANTHER" id="PTHR27003:SF451">
    <property type="entry name" value="PROTEIN KINASE DOMAIN-CONTAINING PROTEIN"/>
    <property type="match status" value="1"/>
</dbReference>
<gene>
    <name evidence="1" type="ORF">RND71_019162</name>
</gene>
<dbReference type="Proteomes" id="UP001291623">
    <property type="component" value="Unassembled WGS sequence"/>
</dbReference>
<dbReference type="PANTHER" id="PTHR27003">
    <property type="entry name" value="OS07G0166700 PROTEIN"/>
    <property type="match status" value="1"/>
</dbReference>
<dbReference type="InterPro" id="IPR045272">
    <property type="entry name" value="ANXUR1/2-like"/>
</dbReference>
<dbReference type="SUPFAM" id="SSF56112">
    <property type="entry name" value="Protein kinase-like (PK-like)"/>
    <property type="match status" value="1"/>
</dbReference>
<evidence type="ECO:0000313" key="1">
    <source>
        <dbReference type="EMBL" id="KAK4360210.1"/>
    </source>
</evidence>
<evidence type="ECO:0008006" key="3">
    <source>
        <dbReference type="Google" id="ProtNLM"/>
    </source>
</evidence>
<proteinExistence type="predicted"/>
<accession>A0AAE1RYW4</accession>
<protein>
    <recommendedName>
        <fullName evidence="3">Protein kinase domain-containing protein</fullName>
    </recommendedName>
</protein>
<dbReference type="Gene3D" id="1.10.510.10">
    <property type="entry name" value="Transferase(Phosphotransferase) domain 1"/>
    <property type="match status" value="1"/>
</dbReference>
<dbReference type="AlphaFoldDB" id="A0AAE1RYW4"/>